<keyword evidence="6" id="KW-1185">Reference proteome</keyword>
<feature type="region of interest" description="Disordered" evidence="3">
    <location>
        <begin position="311"/>
        <end position="331"/>
    </location>
</feature>
<feature type="region of interest" description="Disordered" evidence="3">
    <location>
        <begin position="68"/>
        <end position="217"/>
    </location>
</feature>
<name>A0A6A6TIN4_9PLEO</name>
<evidence type="ECO:0000256" key="2">
    <source>
        <dbReference type="PROSITE-ProRule" id="PRU01161"/>
    </source>
</evidence>
<evidence type="ECO:0000256" key="1">
    <source>
        <dbReference type="ARBA" id="ARBA00023098"/>
    </source>
</evidence>
<evidence type="ECO:0000313" key="5">
    <source>
        <dbReference type="EMBL" id="KAF2659067.1"/>
    </source>
</evidence>
<evidence type="ECO:0000256" key="3">
    <source>
        <dbReference type="SAM" id="MobiDB-lite"/>
    </source>
</evidence>
<dbReference type="GO" id="GO:0047499">
    <property type="term" value="F:calcium-independent phospholipase A2 activity"/>
    <property type="evidence" value="ECO:0007669"/>
    <property type="project" value="TreeGrafter"/>
</dbReference>
<keyword evidence="1 2" id="KW-0443">Lipid metabolism</keyword>
<feature type="domain" description="PNPLA" evidence="4">
    <location>
        <begin position="228"/>
        <end position="440"/>
    </location>
</feature>
<accession>A0A6A6TIN4</accession>
<dbReference type="OrthoDB" id="1658288at2759"/>
<dbReference type="Proteomes" id="UP000799324">
    <property type="component" value="Unassembled WGS sequence"/>
</dbReference>
<keyword evidence="2" id="KW-0442">Lipid degradation</keyword>
<organism evidence="5 6">
    <name type="scientific">Lophiostoma macrostomum CBS 122681</name>
    <dbReference type="NCBI Taxonomy" id="1314788"/>
    <lineage>
        <taxon>Eukaryota</taxon>
        <taxon>Fungi</taxon>
        <taxon>Dikarya</taxon>
        <taxon>Ascomycota</taxon>
        <taxon>Pezizomycotina</taxon>
        <taxon>Dothideomycetes</taxon>
        <taxon>Pleosporomycetidae</taxon>
        <taxon>Pleosporales</taxon>
        <taxon>Lophiostomataceae</taxon>
        <taxon>Lophiostoma</taxon>
    </lineage>
</organism>
<dbReference type="EMBL" id="MU004310">
    <property type="protein sequence ID" value="KAF2659067.1"/>
    <property type="molecule type" value="Genomic_DNA"/>
</dbReference>
<dbReference type="InterPro" id="IPR016035">
    <property type="entry name" value="Acyl_Trfase/lysoPLipase"/>
</dbReference>
<feature type="short sequence motif" description="GXGXXG" evidence="2">
    <location>
        <begin position="232"/>
        <end position="237"/>
    </location>
</feature>
<proteinExistence type="predicted"/>
<feature type="compositionally biased region" description="Low complexity" evidence="3">
    <location>
        <begin position="86"/>
        <end position="97"/>
    </location>
</feature>
<comment type="caution">
    <text evidence="2">Lacks conserved residue(s) required for the propagation of feature annotation.</text>
</comment>
<dbReference type="GO" id="GO:0046486">
    <property type="term" value="P:glycerolipid metabolic process"/>
    <property type="evidence" value="ECO:0007669"/>
    <property type="project" value="UniProtKB-ARBA"/>
</dbReference>
<reference evidence="5" key="1">
    <citation type="journal article" date="2020" name="Stud. Mycol.">
        <title>101 Dothideomycetes genomes: a test case for predicting lifestyles and emergence of pathogens.</title>
        <authorList>
            <person name="Haridas S."/>
            <person name="Albert R."/>
            <person name="Binder M."/>
            <person name="Bloem J."/>
            <person name="Labutti K."/>
            <person name="Salamov A."/>
            <person name="Andreopoulos B."/>
            <person name="Baker S."/>
            <person name="Barry K."/>
            <person name="Bills G."/>
            <person name="Bluhm B."/>
            <person name="Cannon C."/>
            <person name="Castanera R."/>
            <person name="Culley D."/>
            <person name="Daum C."/>
            <person name="Ezra D."/>
            <person name="Gonzalez J."/>
            <person name="Henrissat B."/>
            <person name="Kuo A."/>
            <person name="Liang C."/>
            <person name="Lipzen A."/>
            <person name="Lutzoni F."/>
            <person name="Magnuson J."/>
            <person name="Mondo S."/>
            <person name="Nolan M."/>
            <person name="Ohm R."/>
            <person name="Pangilinan J."/>
            <person name="Park H.-J."/>
            <person name="Ramirez L."/>
            <person name="Alfaro M."/>
            <person name="Sun H."/>
            <person name="Tritt A."/>
            <person name="Yoshinaga Y."/>
            <person name="Zwiers L.-H."/>
            <person name="Turgeon B."/>
            <person name="Goodwin S."/>
            <person name="Spatafora J."/>
            <person name="Crous P."/>
            <person name="Grigoriev I."/>
        </authorList>
    </citation>
    <scope>NUCLEOTIDE SEQUENCE</scope>
    <source>
        <strain evidence="5">CBS 122681</strain>
    </source>
</reference>
<dbReference type="GO" id="GO:0019369">
    <property type="term" value="P:arachidonate metabolic process"/>
    <property type="evidence" value="ECO:0007669"/>
    <property type="project" value="TreeGrafter"/>
</dbReference>
<keyword evidence="2" id="KW-0378">Hydrolase</keyword>
<evidence type="ECO:0000259" key="4">
    <source>
        <dbReference type="PROSITE" id="PS51635"/>
    </source>
</evidence>
<feature type="active site" description="Nucleophile" evidence="2">
    <location>
        <position position="272"/>
    </location>
</feature>
<dbReference type="AlphaFoldDB" id="A0A6A6TIN4"/>
<feature type="compositionally biased region" description="Polar residues" evidence="3">
    <location>
        <begin position="98"/>
        <end position="121"/>
    </location>
</feature>
<dbReference type="PANTHER" id="PTHR24185:SF4">
    <property type="entry name" value="SERINE HYDROLASE, PUTATIVE (AFU_ORTHOLOGUE AFUA_2G07870)-RELATED"/>
    <property type="match status" value="1"/>
</dbReference>
<dbReference type="Gene3D" id="3.40.1090.10">
    <property type="entry name" value="Cytosolic phospholipase A2 catalytic domain"/>
    <property type="match status" value="1"/>
</dbReference>
<dbReference type="PANTHER" id="PTHR24185">
    <property type="entry name" value="CALCIUM-INDEPENDENT PHOSPHOLIPASE A2-GAMMA"/>
    <property type="match status" value="1"/>
</dbReference>
<dbReference type="SUPFAM" id="SSF52151">
    <property type="entry name" value="FabD/lysophospholipase-like"/>
    <property type="match status" value="1"/>
</dbReference>
<sequence length="574" mass="64065">MSWIAVNFSLIKFSDIEGTYYFYDPNYPTAIQFLLNGRWEPWDVGYVRTHAHDPDVKRVAEDGEARLNHDSSFGYSHWPPPSEIDAQASSNAHAHASPTSPRTVSLQSNGEAPSSSHQHQAQARHKRSVDGQVLRPSLPQQQPPNEAPSAIPQSSNSLQSNGRPFPGVPAPTYASPYAARPVPPPINTNQSPVRPPEQPWQRPESTFTDTPVSPLPYHASTRENKILLSLDGDGVRGLSTVLLVESFVNAVCSKLGRCVDPYQIFDLIGGVSTTGFFAVMIGRMRMRAHSAREAYLGLSEEIFQDKRDFFQTQDPHKPAPPQPPISSLERSTQELVSKVCENPDAMFFDNRNDSTNVFVVSTKINIGSTQPAILRSYPSRRLVGPDVDTKLTVWQAIRATLGAPRYLNQASQEGQRRKGLLEPGLVDYGVAKNNPVRDVYFESKRLYSYADDKMILISIGTGSGLDETREIPEMAKSVTERTSEADLAHYRWEGDHRAEIDGQWVRYFRFNVPNLETVPLEEWSSIDKIMEKTHAYLGDAEVGNKFYECVDAVTAVLAGEQTQRASNVYLAQYE</sequence>
<feature type="active site" description="Proton acceptor" evidence="2">
    <location>
        <position position="427"/>
    </location>
</feature>
<feature type="compositionally biased region" description="Polar residues" evidence="3">
    <location>
        <begin position="151"/>
        <end position="162"/>
    </location>
</feature>
<dbReference type="PROSITE" id="PS51635">
    <property type="entry name" value="PNPLA"/>
    <property type="match status" value="1"/>
</dbReference>
<dbReference type="GO" id="GO:0016042">
    <property type="term" value="P:lipid catabolic process"/>
    <property type="evidence" value="ECO:0007669"/>
    <property type="project" value="UniProtKB-UniRule"/>
</dbReference>
<dbReference type="GO" id="GO:0016020">
    <property type="term" value="C:membrane"/>
    <property type="evidence" value="ECO:0007669"/>
    <property type="project" value="TreeGrafter"/>
</dbReference>
<protein>
    <submittedName>
        <fullName evidence="5">FabD/lysophospholipase-like protein</fullName>
    </submittedName>
</protein>
<dbReference type="InterPro" id="IPR002641">
    <property type="entry name" value="PNPLA_dom"/>
</dbReference>
<evidence type="ECO:0000313" key="6">
    <source>
        <dbReference type="Proteomes" id="UP000799324"/>
    </source>
</evidence>
<gene>
    <name evidence="5" type="ORF">K491DRAFT_713077</name>
</gene>